<dbReference type="Proteomes" id="UP000624709">
    <property type="component" value="Unassembled WGS sequence"/>
</dbReference>
<organism evidence="8 9">
    <name type="scientific">Actinoplanes palleronii</name>
    <dbReference type="NCBI Taxonomy" id="113570"/>
    <lineage>
        <taxon>Bacteria</taxon>
        <taxon>Bacillati</taxon>
        <taxon>Actinomycetota</taxon>
        <taxon>Actinomycetes</taxon>
        <taxon>Micromonosporales</taxon>
        <taxon>Micromonosporaceae</taxon>
        <taxon>Actinoplanes</taxon>
    </lineage>
</organism>
<dbReference type="Pfam" id="PF00082">
    <property type="entry name" value="Peptidase_S8"/>
    <property type="match status" value="1"/>
</dbReference>
<keyword evidence="6" id="KW-1133">Transmembrane helix</keyword>
<dbReference type="PROSITE" id="PS51892">
    <property type="entry name" value="SUBTILASE"/>
    <property type="match status" value="1"/>
</dbReference>
<dbReference type="InterPro" id="IPR015500">
    <property type="entry name" value="Peptidase_S8_subtilisin-rel"/>
</dbReference>
<evidence type="ECO:0000256" key="6">
    <source>
        <dbReference type="SAM" id="Phobius"/>
    </source>
</evidence>
<dbReference type="InterPro" id="IPR036852">
    <property type="entry name" value="Peptidase_S8/S53_dom_sf"/>
</dbReference>
<comment type="caution">
    <text evidence="8">The sequence shown here is derived from an EMBL/GenBank/DDBJ whole genome shotgun (WGS) entry which is preliminary data.</text>
</comment>
<name>A0ABQ4B3A7_9ACTN</name>
<evidence type="ECO:0000256" key="2">
    <source>
        <dbReference type="ARBA" id="ARBA00022670"/>
    </source>
</evidence>
<dbReference type="InterPro" id="IPR050131">
    <property type="entry name" value="Peptidase_S8_subtilisin-like"/>
</dbReference>
<evidence type="ECO:0000256" key="4">
    <source>
        <dbReference type="ARBA" id="ARBA00022825"/>
    </source>
</evidence>
<dbReference type="Gene3D" id="3.40.50.200">
    <property type="entry name" value="Peptidase S8/S53 domain"/>
    <property type="match status" value="1"/>
</dbReference>
<comment type="similarity">
    <text evidence="1 5">Belongs to the peptidase S8 family.</text>
</comment>
<keyword evidence="6" id="KW-0812">Transmembrane</keyword>
<gene>
    <name evidence="8" type="ORF">Apa02nite_012600</name>
</gene>
<evidence type="ECO:0000313" key="8">
    <source>
        <dbReference type="EMBL" id="GIE65152.1"/>
    </source>
</evidence>
<proteinExistence type="inferred from homology"/>
<feature type="active site" description="Charge relay system" evidence="5">
    <location>
        <position position="61"/>
    </location>
</feature>
<dbReference type="SUPFAM" id="SSF52743">
    <property type="entry name" value="Subtilisin-like"/>
    <property type="match status" value="1"/>
</dbReference>
<evidence type="ECO:0000256" key="5">
    <source>
        <dbReference type="PROSITE-ProRule" id="PRU01240"/>
    </source>
</evidence>
<dbReference type="PANTHER" id="PTHR43806:SF11">
    <property type="entry name" value="CEREVISIN-RELATED"/>
    <property type="match status" value="1"/>
</dbReference>
<protein>
    <submittedName>
        <fullName evidence="8">Type VII secretion-associated serine protease</fullName>
    </submittedName>
</protein>
<reference evidence="8 9" key="1">
    <citation type="submission" date="2021-01" db="EMBL/GenBank/DDBJ databases">
        <title>Whole genome shotgun sequence of Actinoplanes palleronii NBRC 14916.</title>
        <authorList>
            <person name="Komaki H."/>
            <person name="Tamura T."/>
        </authorList>
    </citation>
    <scope>NUCLEOTIDE SEQUENCE [LARGE SCALE GENOMIC DNA]</scope>
    <source>
        <strain evidence="8 9">NBRC 14916</strain>
    </source>
</reference>
<sequence>MLSNTMSKIINSTASIAAILTLPAPICRDLVRDSEWHLDFLKIKDAHAISTGVGVIVGLPDTGIHPHHDISHNLIAGKNLIDTANSEDTDDENGHGTELAGLIVGHGHGTGKGILGIAPSAHLIPIKAYKTALPNSKLTEGIALASEMGAQIINVSAGTSPSRDLQAAIQAAKQADAVVVAASGNDTSTAKLSYPAALPGVLAVGAIDRTGKHAEFSISGPNISLCAPGDEIVTTGLDSGYRKARGTSAAAAIVSGAAALVRARFPGLSAREVVHRLTATATDIGAPGRDEQCGYGVLNIVKALTADVPPLGVASPGAEGSRSAAGEADPAGRGWGVRVLGGIAAVLAGGVVVGFLAARRRKWRRF</sequence>
<keyword evidence="6" id="KW-0472">Membrane</keyword>
<keyword evidence="2 5" id="KW-0645">Protease</keyword>
<feature type="domain" description="Peptidase S8/S53" evidence="7">
    <location>
        <begin position="53"/>
        <end position="296"/>
    </location>
</feature>
<dbReference type="GO" id="GO:0008233">
    <property type="term" value="F:peptidase activity"/>
    <property type="evidence" value="ECO:0007669"/>
    <property type="project" value="UniProtKB-KW"/>
</dbReference>
<accession>A0ABQ4B3A7</accession>
<feature type="active site" description="Charge relay system" evidence="5">
    <location>
        <position position="248"/>
    </location>
</feature>
<feature type="transmembrane region" description="Helical" evidence="6">
    <location>
        <begin position="335"/>
        <end position="358"/>
    </location>
</feature>
<keyword evidence="9" id="KW-1185">Reference proteome</keyword>
<dbReference type="PANTHER" id="PTHR43806">
    <property type="entry name" value="PEPTIDASE S8"/>
    <property type="match status" value="1"/>
</dbReference>
<dbReference type="InterPro" id="IPR000209">
    <property type="entry name" value="Peptidase_S8/S53_dom"/>
</dbReference>
<dbReference type="EMBL" id="BOMS01000016">
    <property type="protein sequence ID" value="GIE65152.1"/>
    <property type="molecule type" value="Genomic_DNA"/>
</dbReference>
<dbReference type="PRINTS" id="PR00723">
    <property type="entry name" value="SUBTILISIN"/>
</dbReference>
<evidence type="ECO:0000256" key="1">
    <source>
        <dbReference type="ARBA" id="ARBA00011073"/>
    </source>
</evidence>
<feature type="active site" description="Charge relay system" evidence="5">
    <location>
        <position position="95"/>
    </location>
</feature>
<keyword evidence="4 5" id="KW-0720">Serine protease</keyword>
<evidence type="ECO:0000313" key="9">
    <source>
        <dbReference type="Proteomes" id="UP000624709"/>
    </source>
</evidence>
<evidence type="ECO:0000259" key="7">
    <source>
        <dbReference type="Pfam" id="PF00082"/>
    </source>
</evidence>
<dbReference type="GO" id="GO:0006508">
    <property type="term" value="P:proteolysis"/>
    <property type="evidence" value="ECO:0007669"/>
    <property type="project" value="UniProtKB-KW"/>
</dbReference>
<keyword evidence="3 5" id="KW-0378">Hydrolase</keyword>
<evidence type="ECO:0000256" key="3">
    <source>
        <dbReference type="ARBA" id="ARBA00022801"/>
    </source>
</evidence>